<evidence type="ECO:0000313" key="2">
    <source>
        <dbReference type="EMBL" id="KAI5063104.1"/>
    </source>
</evidence>
<dbReference type="GO" id="GO:0010564">
    <property type="term" value="P:regulation of cell cycle process"/>
    <property type="evidence" value="ECO:0007669"/>
    <property type="project" value="TreeGrafter"/>
</dbReference>
<sequence>MDAAPGEDVRMFRLSVDVRSFKAGLRLPMKAINACVRVVLPPEIVKLAMATPNSANAAKLTAPLRTHPPVMAQKGSEVTLSNGFVSLELPASVSGLAAALAQDLCLQAQVFHRDKYVVDGLIGIASIPMASLMKEPWLDGYAPVYSPSDHSGQDAQVAVKRLQSECEHRVELERTKYIALKEQHSVLEKRHATANAALAELEKQFCAYKTEHYKTSEAELLGQVMLLKQQCNDFKRNYEQAIRTKNDYKAQVQNLARELAKLHKQRTQNEANRRAQDRGNLALQSLIESQARKTDQERLELRQLKEQLQRLQMHDNPTLMAPKNELNSTSRGGKEVHNTYAASTLPFSGNLGVNERFTKDGVEKGNFLDEAVQVSMRTDDVSAAGEVLKQGYSSMLHERDEFDDCFNEEFDALDNLSHVNLSTSMFEEAATKDDGSVPVMRMGLLDGHSMNRHTDVDDDFGSFDVSFYTSQLSEFQTAEIKRLTKQRLDLLQTGVYKEEDRIIKGLDQEIQRLRSVDTNKFAF</sequence>
<accession>A0A9D4U9N3</accession>
<reference evidence="2" key="1">
    <citation type="submission" date="2021-01" db="EMBL/GenBank/DDBJ databases">
        <title>Adiantum capillus-veneris genome.</title>
        <authorList>
            <person name="Fang Y."/>
            <person name="Liao Q."/>
        </authorList>
    </citation>
    <scope>NUCLEOTIDE SEQUENCE</scope>
    <source>
        <strain evidence="2">H3</strain>
        <tissue evidence="2">Leaf</tissue>
    </source>
</reference>
<gene>
    <name evidence="2" type="ORF">GOP47_0021651</name>
</gene>
<keyword evidence="1" id="KW-0175">Coiled coil</keyword>
<keyword evidence="3" id="KW-1185">Reference proteome</keyword>
<dbReference type="PANTHER" id="PTHR21574:SF0">
    <property type="entry name" value="CENTROSOMAL PROTEIN OF 120 KDA"/>
    <property type="match status" value="1"/>
</dbReference>
<dbReference type="InterPro" id="IPR039893">
    <property type="entry name" value="CEP120-like"/>
</dbReference>
<dbReference type="GO" id="GO:0005815">
    <property type="term" value="C:microtubule organizing center"/>
    <property type="evidence" value="ECO:0007669"/>
    <property type="project" value="TreeGrafter"/>
</dbReference>
<dbReference type="PANTHER" id="PTHR21574">
    <property type="entry name" value="CENTROSOMAL PROTEIN OF 120 KDA"/>
    <property type="match status" value="1"/>
</dbReference>
<name>A0A9D4U9N3_ADICA</name>
<evidence type="ECO:0000256" key="1">
    <source>
        <dbReference type="SAM" id="Coils"/>
    </source>
</evidence>
<dbReference type="Proteomes" id="UP000886520">
    <property type="component" value="Chromosome 21"/>
</dbReference>
<dbReference type="AlphaFoldDB" id="A0A9D4U9N3"/>
<organism evidence="2 3">
    <name type="scientific">Adiantum capillus-veneris</name>
    <name type="common">Maidenhair fern</name>
    <dbReference type="NCBI Taxonomy" id="13818"/>
    <lineage>
        <taxon>Eukaryota</taxon>
        <taxon>Viridiplantae</taxon>
        <taxon>Streptophyta</taxon>
        <taxon>Embryophyta</taxon>
        <taxon>Tracheophyta</taxon>
        <taxon>Polypodiopsida</taxon>
        <taxon>Polypodiidae</taxon>
        <taxon>Polypodiales</taxon>
        <taxon>Pteridineae</taxon>
        <taxon>Pteridaceae</taxon>
        <taxon>Vittarioideae</taxon>
        <taxon>Adiantum</taxon>
    </lineage>
</organism>
<feature type="coiled-coil region" evidence="1">
    <location>
        <begin position="184"/>
        <end position="314"/>
    </location>
</feature>
<protein>
    <submittedName>
        <fullName evidence="2">Uncharacterized protein</fullName>
    </submittedName>
</protein>
<proteinExistence type="predicted"/>
<dbReference type="OrthoDB" id="1907605at2759"/>
<dbReference type="EMBL" id="JABFUD020000021">
    <property type="protein sequence ID" value="KAI5063104.1"/>
    <property type="molecule type" value="Genomic_DNA"/>
</dbReference>
<comment type="caution">
    <text evidence="2">The sequence shown here is derived from an EMBL/GenBank/DDBJ whole genome shotgun (WGS) entry which is preliminary data.</text>
</comment>
<evidence type="ECO:0000313" key="3">
    <source>
        <dbReference type="Proteomes" id="UP000886520"/>
    </source>
</evidence>